<evidence type="ECO:0000313" key="2">
    <source>
        <dbReference type="EMBL" id="BAQ67174.1"/>
    </source>
</evidence>
<proteinExistence type="predicted"/>
<dbReference type="AlphaFoldDB" id="A0A0D6AXN5"/>
<dbReference type="PATRIC" id="fig|35806.4.peg.3"/>
<protein>
    <submittedName>
        <fullName evidence="2">Gap junction protein</fullName>
    </submittedName>
</protein>
<evidence type="ECO:0000313" key="3">
    <source>
        <dbReference type="Proteomes" id="UP000064912"/>
    </source>
</evidence>
<feature type="coiled-coil region" evidence="1">
    <location>
        <begin position="20"/>
        <end position="54"/>
    </location>
</feature>
<evidence type="ECO:0000256" key="1">
    <source>
        <dbReference type="SAM" id="Coils"/>
    </source>
</evidence>
<gene>
    <name evidence="2" type="ORF">NHU_00002</name>
</gene>
<name>A0A0D6AXN5_RHOSU</name>
<sequence>MRIPVEHSPGGRQMCRIGWLKRFRKLRQEADEKREALRKEAEGIDREIEETRRDIKRGARKTKRRFHL</sequence>
<reference evidence="2 3" key="1">
    <citation type="submission" date="2015-02" db="EMBL/GenBank/DDBJ databases">
        <title>Genome sequene of Rhodovulum sulfidophilum DSM 2351.</title>
        <authorList>
            <person name="Nagao N."/>
        </authorList>
    </citation>
    <scope>NUCLEOTIDE SEQUENCE [LARGE SCALE GENOMIC DNA]</scope>
    <source>
        <strain evidence="2 3">DSM 2351</strain>
    </source>
</reference>
<organism evidence="2 3">
    <name type="scientific">Rhodovulum sulfidophilum</name>
    <name type="common">Rhodobacter sulfidophilus</name>
    <dbReference type="NCBI Taxonomy" id="35806"/>
    <lineage>
        <taxon>Bacteria</taxon>
        <taxon>Pseudomonadati</taxon>
        <taxon>Pseudomonadota</taxon>
        <taxon>Alphaproteobacteria</taxon>
        <taxon>Rhodobacterales</taxon>
        <taxon>Paracoccaceae</taxon>
        <taxon>Rhodovulum</taxon>
    </lineage>
</organism>
<keyword evidence="1" id="KW-0175">Coiled coil</keyword>
<accession>A0A0D6AXN5</accession>
<dbReference type="Proteomes" id="UP000064912">
    <property type="component" value="Chromosome"/>
</dbReference>
<dbReference type="EMBL" id="AP014800">
    <property type="protein sequence ID" value="BAQ67174.1"/>
    <property type="molecule type" value="Genomic_DNA"/>
</dbReference>
<dbReference type="KEGG" id="rsu:NHU_00002"/>